<organism evidence="2 3">
    <name type="scientific">Aspergillus mulundensis</name>
    <dbReference type="NCBI Taxonomy" id="1810919"/>
    <lineage>
        <taxon>Eukaryota</taxon>
        <taxon>Fungi</taxon>
        <taxon>Dikarya</taxon>
        <taxon>Ascomycota</taxon>
        <taxon>Pezizomycotina</taxon>
        <taxon>Eurotiomycetes</taxon>
        <taxon>Eurotiomycetidae</taxon>
        <taxon>Eurotiales</taxon>
        <taxon>Aspergillaceae</taxon>
        <taxon>Aspergillus</taxon>
        <taxon>Aspergillus subgen. Nidulantes</taxon>
    </lineage>
</organism>
<feature type="signal peptide" evidence="1">
    <location>
        <begin position="1"/>
        <end position="20"/>
    </location>
</feature>
<accession>A0A3D8S5N2</accession>
<reference evidence="2 3" key="1">
    <citation type="journal article" date="2018" name="IMA Fungus">
        <title>IMA Genome-F 9: Draft genome sequence of Annulohypoxylon stygium, Aspergillus mulundensis, Berkeleyomyces basicola (syn. Thielaviopsis basicola), Ceratocystis smalleyi, two Cercospora beticola strains, Coleophoma cylindrospora, Fusarium fracticaudum, Phialophora cf. hyalina, and Morchella septimelata.</title>
        <authorList>
            <person name="Wingfield B.D."/>
            <person name="Bills G.F."/>
            <person name="Dong Y."/>
            <person name="Huang W."/>
            <person name="Nel W.J."/>
            <person name="Swalarsk-Parry B.S."/>
            <person name="Vaghefi N."/>
            <person name="Wilken P.M."/>
            <person name="An Z."/>
            <person name="de Beer Z.W."/>
            <person name="De Vos L."/>
            <person name="Chen L."/>
            <person name="Duong T.A."/>
            <person name="Gao Y."/>
            <person name="Hammerbacher A."/>
            <person name="Kikkert J.R."/>
            <person name="Li Y."/>
            <person name="Li H."/>
            <person name="Li K."/>
            <person name="Li Q."/>
            <person name="Liu X."/>
            <person name="Ma X."/>
            <person name="Naidoo K."/>
            <person name="Pethybridge S.J."/>
            <person name="Sun J."/>
            <person name="Steenkamp E.T."/>
            <person name="van der Nest M.A."/>
            <person name="van Wyk S."/>
            <person name="Wingfield M.J."/>
            <person name="Xiong C."/>
            <person name="Yue Q."/>
            <person name="Zhang X."/>
        </authorList>
    </citation>
    <scope>NUCLEOTIDE SEQUENCE [LARGE SCALE GENOMIC DNA]</scope>
    <source>
        <strain evidence="2 3">DSM 5745</strain>
    </source>
</reference>
<evidence type="ECO:0000313" key="2">
    <source>
        <dbReference type="EMBL" id="RDW81625.1"/>
    </source>
</evidence>
<evidence type="ECO:0008006" key="4">
    <source>
        <dbReference type="Google" id="ProtNLM"/>
    </source>
</evidence>
<dbReference type="Proteomes" id="UP000256690">
    <property type="component" value="Unassembled WGS sequence"/>
</dbReference>
<name>A0A3D8S5N2_9EURO</name>
<protein>
    <recommendedName>
        <fullName evidence="4">SH3 domain-containing protein</fullName>
    </recommendedName>
</protein>
<feature type="chain" id="PRO_5017555629" description="SH3 domain-containing protein" evidence="1">
    <location>
        <begin position="21"/>
        <end position="157"/>
    </location>
</feature>
<keyword evidence="3" id="KW-1185">Reference proteome</keyword>
<comment type="caution">
    <text evidence="2">The sequence shown here is derived from an EMBL/GenBank/DDBJ whole genome shotgun (WGS) entry which is preliminary data.</text>
</comment>
<dbReference type="Gene3D" id="2.30.30.40">
    <property type="entry name" value="SH3 Domains"/>
    <property type="match status" value="1"/>
</dbReference>
<proteinExistence type="predicted"/>
<dbReference type="OrthoDB" id="2251794at2759"/>
<sequence length="157" mass="16517">MKFSLPTLAVLLPLAAQALAMPAPEAAPAPAAIADNAMPAPPDNNMPAPDVDADADPEVSIPLESPESLGLTKRANTVCKIVNSASASVKCRSGPGFSYGVTAYVIPGKNYQFNCYKSGDCYEGNCTWQRINWDGKSCYVNGYYTDSKCTVAALGKC</sequence>
<evidence type="ECO:0000256" key="1">
    <source>
        <dbReference type="SAM" id="SignalP"/>
    </source>
</evidence>
<evidence type="ECO:0000313" key="3">
    <source>
        <dbReference type="Proteomes" id="UP000256690"/>
    </source>
</evidence>
<keyword evidence="1" id="KW-0732">Signal</keyword>
<dbReference type="GeneID" id="38115552"/>
<dbReference type="AlphaFoldDB" id="A0A3D8S5N2"/>
<dbReference type="EMBL" id="PVWQ01000005">
    <property type="protein sequence ID" value="RDW81625.1"/>
    <property type="molecule type" value="Genomic_DNA"/>
</dbReference>
<dbReference type="RefSeq" id="XP_026604678.1">
    <property type="nucleotide sequence ID" value="XM_026747198.1"/>
</dbReference>
<gene>
    <name evidence="2" type="ORF">DSM5745_05182</name>
</gene>